<protein>
    <submittedName>
        <fullName evidence="10">ABC transporter ATP-binding protein</fullName>
    </submittedName>
</protein>
<dbReference type="InterPro" id="IPR003439">
    <property type="entry name" value="ABC_transporter-like_ATP-bd"/>
</dbReference>
<keyword evidence="11" id="KW-1185">Reference proteome</keyword>
<evidence type="ECO:0000256" key="6">
    <source>
        <dbReference type="ARBA" id="ARBA00023004"/>
    </source>
</evidence>
<sequence length="290" mass="32212">MIDLKLKKTLASEGSEMVLDIDLKVESGQLVTLYGPSGAGKTSTLRMISGLTVPDEGRLTVDGECWFDAAKSINLGPGKRKLGFLFQDYALFPNMSVKENIRFALAKDAEKDYLEELIHTMDLIHLQGLRPDQLSGGQKQRTALARALAVRPSVLLLDEPLSALDQDMREKLQTYILKLHQKFQLTTILVSHDPGEILKLSDQVIELDNGKITKICSPQLFFGTGLTSAKFQFSGEVIRLYEEDVVYIVHVKIGNEMVKVVSDLEEARALRIGDKVLVGSKAFNPIIQKL</sequence>
<organism evidence="10 11">
    <name type="scientific">Echinicola strongylocentroti</name>
    <dbReference type="NCBI Taxonomy" id="1795355"/>
    <lineage>
        <taxon>Bacteria</taxon>
        <taxon>Pseudomonadati</taxon>
        <taxon>Bacteroidota</taxon>
        <taxon>Cytophagia</taxon>
        <taxon>Cytophagales</taxon>
        <taxon>Cyclobacteriaceae</taxon>
        <taxon>Echinicola</taxon>
    </lineage>
</organism>
<dbReference type="GO" id="GO:0015408">
    <property type="term" value="F:ABC-type ferric iron transporter activity"/>
    <property type="evidence" value="ECO:0007669"/>
    <property type="project" value="InterPro"/>
</dbReference>
<dbReference type="SMART" id="SM00382">
    <property type="entry name" value="AAA"/>
    <property type="match status" value="1"/>
</dbReference>
<dbReference type="SUPFAM" id="SSF52540">
    <property type="entry name" value="P-loop containing nucleoside triphosphate hydrolases"/>
    <property type="match status" value="1"/>
</dbReference>
<keyword evidence="8" id="KW-0472">Membrane</keyword>
<dbReference type="KEGG" id="est:DN752_19750"/>
<evidence type="ECO:0000256" key="8">
    <source>
        <dbReference type="ARBA" id="ARBA00023136"/>
    </source>
</evidence>
<keyword evidence="7" id="KW-0406">Ion transport</keyword>
<keyword evidence="4" id="KW-0547">Nucleotide-binding</keyword>
<dbReference type="Proteomes" id="UP000248688">
    <property type="component" value="Chromosome"/>
</dbReference>
<keyword evidence="6" id="KW-0408">Iron</keyword>
<dbReference type="GO" id="GO:0005524">
    <property type="term" value="F:ATP binding"/>
    <property type="evidence" value="ECO:0007669"/>
    <property type="project" value="UniProtKB-KW"/>
</dbReference>
<evidence type="ECO:0000256" key="3">
    <source>
        <dbReference type="ARBA" id="ARBA00022496"/>
    </source>
</evidence>
<dbReference type="InterPro" id="IPR015853">
    <property type="entry name" value="ABC_transpr_FbpC"/>
</dbReference>
<evidence type="ECO:0000256" key="1">
    <source>
        <dbReference type="ARBA" id="ARBA00022448"/>
    </source>
</evidence>
<reference evidence="10 11" key="1">
    <citation type="submission" date="2018-06" db="EMBL/GenBank/DDBJ databases">
        <title>Echinicola strongylocentroti sp. nov., isolated from a sea urchin Strongylocentrotus intermedius.</title>
        <authorList>
            <person name="Bae S.S."/>
        </authorList>
    </citation>
    <scope>NUCLEOTIDE SEQUENCE [LARGE SCALE GENOMIC DNA]</scope>
    <source>
        <strain evidence="10 11">MEBiC08714</strain>
    </source>
</reference>
<dbReference type="Gene3D" id="3.40.50.300">
    <property type="entry name" value="P-loop containing nucleotide triphosphate hydrolases"/>
    <property type="match status" value="1"/>
</dbReference>
<dbReference type="InterPro" id="IPR027417">
    <property type="entry name" value="P-loop_NTPase"/>
</dbReference>
<dbReference type="GO" id="GO:0016887">
    <property type="term" value="F:ATP hydrolysis activity"/>
    <property type="evidence" value="ECO:0007669"/>
    <property type="project" value="InterPro"/>
</dbReference>
<evidence type="ECO:0000259" key="9">
    <source>
        <dbReference type="PROSITE" id="PS50893"/>
    </source>
</evidence>
<evidence type="ECO:0000256" key="5">
    <source>
        <dbReference type="ARBA" id="ARBA00022840"/>
    </source>
</evidence>
<dbReference type="OrthoDB" id="1114670at2"/>
<dbReference type="InterPro" id="IPR050093">
    <property type="entry name" value="ABC_SmlMolc_Importer"/>
</dbReference>
<dbReference type="InterPro" id="IPR003593">
    <property type="entry name" value="AAA+_ATPase"/>
</dbReference>
<dbReference type="GO" id="GO:0016020">
    <property type="term" value="C:membrane"/>
    <property type="evidence" value="ECO:0007669"/>
    <property type="project" value="InterPro"/>
</dbReference>
<evidence type="ECO:0000256" key="7">
    <source>
        <dbReference type="ARBA" id="ARBA00023065"/>
    </source>
</evidence>
<evidence type="ECO:0000256" key="4">
    <source>
        <dbReference type="ARBA" id="ARBA00022741"/>
    </source>
</evidence>
<proteinExistence type="predicted"/>
<dbReference type="PANTHER" id="PTHR42781">
    <property type="entry name" value="SPERMIDINE/PUTRESCINE IMPORT ATP-BINDING PROTEIN POTA"/>
    <property type="match status" value="1"/>
</dbReference>
<gene>
    <name evidence="10" type="ORF">DN752_19750</name>
</gene>
<accession>A0A2Z4IPB4</accession>
<evidence type="ECO:0000313" key="11">
    <source>
        <dbReference type="Proteomes" id="UP000248688"/>
    </source>
</evidence>
<dbReference type="RefSeq" id="WP_112785566.1">
    <property type="nucleotide sequence ID" value="NZ_CP030041.1"/>
</dbReference>
<evidence type="ECO:0000313" key="10">
    <source>
        <dbReference type="EMBL" id="AWW32193.1"/>
    </source>
</evidence>
<name>A0A2Z4IPB4_9BACT</name>
<dbReference type="PROSITE" id="PS50893">
    <property type="entry name" value="ABC_TRANSPORTER_2"/>
    <property type="match status" value="1"/>
</dbReference>
<keyword evidence="5 10" id="KW-0067">ATP-binding</keyword>
<feature type="domain" description="ABC transporter" evidence="9">
    <location>
        <begin position="1"/>
        <end position="234"/>
    </location>
</feature>
<dbReference type="EMBL" id="CP030041">
    <property type="protein sequence ID" value="AWW32193.1"/>
    <property type="molecule type" value="Genomic_DNA"/>
</dbReference>
<keyword evidence="3" id="KW-0410">Iron transport</keyword>
<keyword evidence="1" id="KW-0813">Transport</keyword>
<dbReference type="AlphaFoldDB" id="A0A2Z4IPB4"/>
<dbReference type="PANTHER" id="PTHR42781:SF4">
    <property type="entry name" value="SPERMIDINE_PUTRESCINE IMPORT ATP-BINDING PROTEIN POTA"/>
    <property type="match status" value="1"/>
</dbReference>
<dbReference type="CDD" id="cd03259">
    <property type="entry name" value="ABC_Carb_Solutes_like"/>
    <property type="match status" value="1"/>
</dbReference>
<keyword evidence="2" id="KW-1003">Cell membrane</keyword>
<dbReference type="Pfam" id="PF00005">
    <property type="entry name" value="ABC_tran"/>
    <property type="match status" value="1"/>
</dbReference>
<evidence type="ECO:0000256" key="2">
    <source>
        <dbReference type="ARBA" id="ARBA00022475"/>
    </source>
</evidence>